<dbReference type="Gene3D" id="3.50.30.80">
    <property type="entry name" value="IlvD/EDD C-terminal domain-like"/>
    <property type="match status" value="1"/>
</dbReference>
<dbReference type="EC" id="4.2.1.9" evidence="8"/>
<gene>
    <name evidence="8" type="ORF">C5750_14930</name>
</gene>
<sequence length="570" mass="61121">MTKRRSQHWFGGNGKDAFIHRSWMKNGGLPDDAFDGRPVIGICNTFSEFTPCNAHFRGLVEHIKAGVLEAGGLPLEFPVFSCGESNLRPTAMLFRNLASMDVEESIRGNPMDGVVLMAGCDKTTPSLVMGAASCDLPSIVISGGPMLNGRFKGKQIGSGTDVWKFSEDVRAGVMSEQEFANAESAMSRSPGHCMTMGTASTMASMVEALGIALPGNAAYPAVDAHRARLARMTGRRIVEMVHEDLRLSAILKREAFANAIRINGAIGGSTNAVVHLLAIAGRIGCELSLDDWDRFGRDIPTILDLMPSGRFLMEDFCYAGGLPAVMKEIAGLIELDAMTVTGRTVGENIAQAENFDPEVIRPTEKALTAQGGIAVLRGNLAPSGAIIKPSAASPGLMRHRGRAVVFEDIDHYKAIIDDPALDIDETCIMVLKNCGPKGYPGMAEVGNMALPQKLLQKGVRDMVRISDARMSGTAFGTVVLHVAPEAAVGGPLALVRNGDFIELDVDARKLHLDVSDAELDLRRQSWQAPVPAMDGGYQHLYTERVLQADRGADLDFLVGCRGAGIPRESH</sequence>
<dbReference type="FunFam" id="3.50.30.80:FF:000001">
    <property type="entry name" value="Dihydroxy-acid dehydratase"/>
    <property type="match status" value="1"/>
</dbReference>
<dbReference type="InterPro" id="IPR037237">
    <property type="entry name" value="IlvD/EDD_N"/>
</dbReference>
<dbReference type="Pfam" id="PF00920">
    <property type="entry name" value="ILVD_EDD_N"/>
    <property type="match status" value="1"/>
</dbReference>
<evidence type="ECO:0000259" key="6">
    <source>
        <dbReference type="Pfam" id="PF00920"/>
    </source>
</evidence>
<dbReference type="GO" id="GO:0051536">
    <property type="term" value="F:iron-sulfur cluster binding"/>
    <property type="evidence" value="ECO:0007669"/>
    <property type="project" value="UniProtKB-KW"/>
</dbReference>
<dbReference type="RefSeq" id="WP_105734713.1">
    <property type="nucleotide sequence ID" value="NZ_PVBT01000004.1"/>
</dbReference>
<keyword evidence="5 8" id="KW-0456">Lyase</keyword>
<dbReference type="InterPro" id="IPR000581">
    <property type="entry name" value="ILV_EDD_N"/>
</dbReference>
<evidence type="ECO:0000256" key="1">
    <source>
        <dbReference type="ARBA" id="ARBA00006486"/>
    </source>
</evidence>
<comment type="similarity">
    <text evidence="1">Belongs to the IlvD/Edd family.</text>
</comment>
<dbReference type="SUPFAM" id="SSF52016">
    <property type="entry name" value="LeuD/IlvD-like"/>
    <property type="match status" value="1"/>
</dbReference>
<keyword evidence="2" id="KW-0479">Metal-binding</keyword>
<proteinExistence type="inferred from homology"/>
<dbReference type="NCBIfam" id="NF009560">
    <property type="entry name" value="PRK13017.1"/>
    <property type="match status" value="1"/>
</dbReference>
<dbReference type="InterPro" id="IPR056740">
    <property type="entry name" value="ILV_EDD_C"/>
</dbReference>
<evidence type="ECO:0000256" key="5">
    <source>
        <dbReference type="ARBA" id="ARBA00023239"/>
    </source>
</evidence>
<dbReference type="PANTHER" id="PTHR43183:SF1">
    <property type="entry name" value="HYPOTHETICAL DIHYDROXY-ACID DEHYDRATASE (EUROFUNG)-RELATED"/>
    <property type="match status" value="1"/>
</dbReference>
<dbReference type="SUPFAM" id="SSF143975">
    <property type="entry name" value="IlvD/EDD N-terminal domain-like"/>
    <property type="match status" value="1"/>
</dbReference>
<feature type="domain" description="Dihydroxy-acid/6-phosphogluconate dehydratase N-terminal" evidence="6">
    <location>
        <begin position="37"/>
        <end position="348"/>
    </location>
</feature>
<keyword evidence="3" id="KW-0408">Iron</keyword>
<dbReference type="InterPro" id="IPR042096">
    <property type="entry name" value="Dihydro-acid_dehy_C"/>
</dbReference>
<keyword evidence="4" id="KW-0411">Iron-sulfur</keyword>
<accession>A0A2S9JGU1</accession>
<dbReference type="Pfam" id="PF24877">
    <property type="entry name" value="ILV_EDD_C"/>
    <property type="match status" value="1"/>
</dbReference>
<evidence type="ECO:0000259" key="7">
    <source>
        <dbReference type="Pfam" id="PF24877"/>
    </source>
</evidence>
<evidence type="ECO:0000256" key="4">
    <source>
        <dbReference type="ARBA" id="ARBA00023014"/>
    </source>
</evidence>
<protein>
    <submittedName>
        <fullName evidence="8">Dihydroxy-acid dehydratase</fullName>
        <ecNumber evidence="8">4.2.1.9</ecNumber>
    </submittedName>
</protein>
<dbReference type="OrthoDB" id="7793094at2"/>
<dbReference type="GO" id="GO:0004160">
    <property type="term" value="F:dihydroxy-acid dehydratase activity"/>
    <property type="evidence" value="ECO:0007669"/>
    <property type="project" value="UniProtKB-EC"/>
</dbReference>
<dbReference type="GO" id="GO:0046872">
    <property type="term" value="F:metal ion binding"/>
    <property type="evidence" value="ECO:0007669"/>
    <property type="project" value="UniProtKB-KW"/>
</dbReference>
<dbReference type="Proteomes" id="UP000238563">
    <property type="component" value="Unassembled WGS sequence"/>
</dbReference>
<reference evidence="8 9" key="1">
    <citation type="submission" date="2018-02" db="EMBL/GenBank/DDBJ databases">
        <title>The draft genome of Phyllobacterium myrsinacearum DSM5892.</title>
        <authorList>
            <person name="Li L."/>
            <person name="Liu L."/>
            <person name="Zhang X."/>
            <person name="Wang T."/>
        </authorList>
    </citation>
    <scope>NUCLEOTIDE SEQUENCE [LARGE SCALE GENOMIC DNA]</scope>
    <source>
        <strain evidence="8 9">DSM 5892</strain>
    </source>
</reference>
<dbReference type="PANTHER" id="PTHR43183">
    <property type="entry name" value="HYPOTHETICAL DIHYDROXYACID DEHYDRATASE (EUROFUNG)-RELATED"/>
    <property type="match status" value="1"/>
</dbReference>
<keyword evidence="9" id="KW-1185">Reference proteome</keyword>
<dbReference type="InterPro" id="IPR052352">
    <property type="entry name" value="Sugar_Degrad_Dehydratases"/>
</dbReference>
<evidence type="ECO:0000256" key="2">
    <source>
        <dbReference type="ARBA" id="ARBA00022723"/>
    </source>
</evidence>
<organism evidence="8 9">
    <name type="scientific">Phyllobacterium myrsinacearum</name>
    <dbReference type="NCBI Taxonomy" id="28101"/>
    <lineage>
        <taxon>Bacteria</taxon>
        <taxon>Pseudomonadati</taxon>
        <taxon>Pseudomonadota</taxon>
        <taxon>Alphaproteobacteria</taxon>
        <taxon>Hyphomicrobiales</taxon>
        <taxon>Phyllobacteriaceae</taxon>
        <taxon>Phyllobacterium</taxon>
    </lineage>
</organism>
<dbReference type="NCBIfam" id="NF004784">
    <property type="entry name" value="PRK06131.1"/>
    <property type="match status" value="1"/>
</dbReference>
<feature type="domain" description="Dihydroxy-acid/6-phosphogluconate dehydratase C-terminal" evidence="7">
    <location>
        <begin position="358"/>
        <end position="552"/>
    </location>
</feature>
<dbReference type="EMBL" id="PVBT01000004">
    <property type="protein sequence ID" value="PRD52203.1"/>
    <property type="molecule type" value="Genomic_DNA"/>
</dbReference>
<evidence type="ECO:0000313" key="9">
    <source>
        <dbReference type="Proteomes" id="UP000238563"/>
    </source>
</evidence>
<evidence type="ECO:0000256" key="3">
    <source>
        <dbReference type="ARBA" id="ARBA00023004"/>
    </source>
</evidence>
<evidence type="ECO:0000313" key="8">
    <source>
        <dbReference type="EMBL" id="PRD52203.1"/>
    </source>
</evidence>
<comment type="caution">
    <text evidence="8">The sequence shown here is derived from an EMBL/GenBank/DDBJ whole genome shotgun (WGS) entry which is preliminary data.</text>
</comment>
<name>A0A2S9JGU1_9HYPH</name>
<dbReference type="AlphaFoldDB" id="A0A2S9JGU1"/>